<sequence length="81" mass="8768">MCSHRRHSGELGYLFGCRTMLILSDIGFILGVAFLLSVIVDLAQMKLGTLSCGSSSVTLAAVVPLLIFAPLSLLFLIWQLK</sequence>
<dbReference type="AlphaFoldDB" id="A0A2K3KUZ7"/>
<feature type="transmembrane region" description="Helical" evidence="1">
    <location>
        <begin position="59"/>
        <end position="78"/>
    </location>
</feature>
<name>A0A2K3KUZ7_TRIPR</name>
<reference evidence="2 3" key="1">
    <citation type="journal article" date="2014" name="Am. J. Bot.">
        <title>Genome assembly and annotation for red clover (Trifolium pratense; Fabaceae).</title>
        <authorList>
            <person name="Istvanek J."/>
            <person name="Jaros M."/>
            <person name="Krenek A."/>
            <person name="Repkova J."/>
        </authorList>
    </citation>
    <scope>NUCLEOTIDE SEQUENCE [LARGE SCALE GENOMIC DNA]</scope>
    <source>
        <strain evidence="3">cv. Tatra</strain>
        <tissue evidence="2">Young leaves</tissue>
    </source>
</reference>
<reference evidence="2 3" key="2">
    <citation type="journal article" date="2017" name="Front. Plant Sci.">
        <title>Gene Classification and Mining of Molecular Markers Useful in Red Clover (Trifolium pratense) Breeding.</title>
        <authorList>
            <person name="Istvanek J."/>
            <person name="Dluhosova J."/>
            <person name="Dluhos P."/>
            <person name="Patkova L."/>
            <person name="Nedelnik J."/>
            <person name="Repkova J."/>
        </authorList>
    </citation>
    <scope>NUCLEOTIDE SEQUENCE [LARGE SCALE GENOMIC DNA]</scope>
    <source>
        <strain evidence="3">cv. Tatra</strain>
        <tissue evidence="2">Young leaves</tissue>
    </source>
</reference>
<keyword evidence="1" id="KW-1133">Transmembrane helix</keyword>
<accession>A0A2K3KUZ7</accession>
<dbReference type="ExpressionAtlas" id="A0A2K3KUZ7">
    <property type="expression patterns" value="baseline"/>
</dbReference>
<proteinExistence type="predicted"/>
<dbReference type="Proteomes" id="UP000236291">
    <property type="component" value="Unassembled WGS sequence"/>
</dbReference>
<evidence type="ECO:0000313" key="2">
    <source>
        <dbReference type="EMBL" id="PNX70105.1"/>
    </source>
</evidence>
<evidence type="ECO:0000313" key="3">
    <source>
        <dbReference type="Proteomes" id="UP000236291"/>
    </source>
</evidence>
<comment type="caution">
    <text evidence="2">The sequence shown here is derived from an EMBL/GenBank/DDBJ whole genome shotgun (WGS) entry which is preliminary data.</text>
</comment>
<protein>
    <submittedName>
        <fullName evidence="2">Uncharacterized protein</fullName>
    </submittedName>
</protein>
<gene>
    <name evidence="2" type="ORF">L195_g057094</name>
</gene>
<keyword evidence="1" id="KW-0472">Membrane</keyword>
<dbReference type="EMBL" id="ASHM01111280">
    <property type="protein sequence ID" value="PNX70105.1"/>
    <property type="molecule type" value="Genomic_DNA"/>
</dbReference>
<organism evidence="2 3">
    <name type="scientific">Trifolium pratense</name>
    <name type="common">Red clover</name>
    <dbReference type="NCBI Taxonomy" id="57577"/>
    <lineage>
        <taxon>Eukaryota</taxon>
        <taxon>Viridiplantae</taxon>
        <taxon>Streptophyta</taxon>
        <taxon>Embryophyta</taxon>
        <taxon>Tracheophyta</taxon>
        <taxon>Spermatophyta</taxon>
        <taxon>Magnoliopsida</taxon>
        <taxon>eudicotyledons</taxon>
        <taxon>Gunneridae</taxon>
        <taxon>Pentapetalae</taxon>
        <taxon>rosids</taxon>
        <taxon>fabids</taxon>
        <taxon>Fabales</taxon>
        <taxon>Fabaceae</taxon>
        <taxon>Papilionoideae</taxon>
        <taxon>50 kb inversion clade</taxon>
        <taxon>NPAAA clade</taxon>
        <taxon>Hologalegina</taxon>
        <taxon>IRL clade</taxon>
        <taxon>Trifolieae</taxon>
        <taxon>Trifolium</taxon>
    </lineage>
</organism>
<feature type="transmembrane region" description="Helical" evidence="1">
    <location>
        <begin position="21"/>
        <end position="39"/>
    </location>
</feature>
<evidence type="ECO:0000256" key="1">
    <source>
        <dbReference type="SAM" id="Phobius"/>
    </source>
</evidence>
<keyword evidence="1" id="KW-0812">Transmembrane</keyword>